<keyword evidence="2" id="KW-0472">Membrane</keyword>
<keyword evidence="3" id="KW-0648">Protein biosynthesis</keyword>
<evidence type="ECO:0000313" key="3">
    <source>
        <dbReference type="EMBL" id="KAJ9145431.1"/>
    </source>
</evidence>
<dbReference type="Proteomes" id="UP001174694">
    <property type="component" value="Unassembled WGS sequence"/>
</dbReference>
<feature type="compositionally biased region" description="Polar residues" evidence="1">
    <location>
        <begin position="1"/>
        <end position="10"/>
    </location>
</feature>
<proteinExistence type="predicted"/>
<evidence type="ECO:0000256" key="2">
    <source>
        <dbReference type="SAM" id="Phobius"/>
    </source>
</evidence>
<feature type="transmembrane region" description="Helical" evidence="2">
    <location>
        <begin position="369"/>
        <end position="389"/>
    </location>
</feature>
<evidence type="ECO:0000313" key="4">
    <source>
        <dbReference type="Proteomes" id="UP001174694"/>
    </source>
</evidence>
<accession>A0AA38RH42</accession>
<keyword evidence="2" id="KW-1133">Transmembrane helix</keyword>
<dbReference type="EMBL" id="JANBVO010000014">
    <property type="protein sequence ID" value="KAJ9145431.1"/>
    <property type="molecule type" value="Genomic_DNA"/>
</dbReference>
<dbReference type="GO" id="GO:0003743">
    <property type="term" value="F:translation initiation factor activity"/>
    <property type="evidence" value="ECO:0007669"/>
    <property type="project" value="UniProtKB-KW"/>
</dbReference>
<comment type="caution">
    <text evidence="3">The sequence shown here is derived from an EMBL/GenBank/DDBJ whole genome shotgun (WGS) entry which is preliminary data.</text>
</comment>
<sequence length="391" mass="45259">MASQAITRTESPYKLKFTNGLPPGTDSYEQFELNPRYPRPAPPLKRPTPPWPPKDERKGKWLDKYFDQLDPETEYDQIIRTAVMFGASDFSTALGYAAVFIILTQTPSGAVAVHGGKVIRRGHQRYYETQLYNLHWAYHGSTDPETVKYVGQINKIHAGVWKRSPGTISAPWEAQMAIIALSYFETWVRKVAGAKRQEIHPHVQAAWPAWGERLTGHFVSEPSDGSRSLGINYPRDWQELERFFFWFDEFPIEEQMTPEQLQKGHETAEAFIDQFCELWFPRPLYYFGRHFLLTFLPPNSRRRQRIGEPNPLLAALFKWFLRTALNLGDFFSDDPAEPPMVAFREMLLTSDLAIIDKDTKRQRDWQDRALVLLLSVVLVGLAVGCYRYVRI</sequence>
<protein>
    <submittedName>
        <fullName evidence="3">Eukaryotic translation initiation factor 3 subunit M</fullName>
    </submittedName>
</protein>
<reference evidence="3" key="1">
    <citation type="submission" date="2022-07" db="EMBL/GenBank/DDBJ databases">
        <title>Fungi with potential for degradation of polypropylene.</title>
        <authorList>
            <person name="Gostincar C."/>
        </authorList>
    </citation>
    <scope>NUCLEOTIDE SEQUENCE</scope>
    <source>
        <strain evidence="3">EXF-13308</strain>
    </source>
</reference>
<name>A0AA38RH42_9PEZI</name>
<keyword evidence="3" id="KW-0396">Initiation factor</keyword>
<keyword evidence="2" id="KW-0812">Transmembrane</keyword>
<keyword evidence="4" id="KW-1185">Reference proteome</keyword>
<organism evidence="3 4">
    <name type="scientific">Pleurostoma richardsiae</name>
    <dbReference type="NCBI Taxonomy" id="41990"/>
    <lineage>
        <taxon>Eukaryota</taxon>
        <taxon>Fungi</taxon>
        <taxon>Dikarya</taxon>
        <taxon>Ascomycota</taxon>
        <taxon>Pezizomycotina</taxon>
        <taxon>Sordariomycetes</taxon>
        <taxon>Sordariomycetidae</taxon>
        <taxon>Calosphaeriales</taxon>
        <taxon>Pleurostomataceae</taxon>
        <taxon>Pleurostoma</taxon>
    </lineage>
</organism>
<dbReference type="AlphaFoldDB" id="A0AA38RH42"/>
<evidence type="ECO:0000256" key="1">
    <source>
        <dbReference type="SAM" id="MobiDB-lite"/>
    </source>
</evidence>
<gene>
    <name evidence="3" type="ORF">NKR23_g5482</name>
</gene>
<feature type="region of interest" description="Disordered" evidence="1">
    <location>
        <begin position="1"/>
        <end position="57"/>
    </location>
</feature>
<feature type="compositionally biased region" description="Pro residues" evidence="1">
    <location>
        <begin position="37"/>
        <end position="52"/>
    </location>
</feature>